<gene>
    <name evidence="4" type="ORF">PV04_03713</name>
</gene>
<feature type="compositionally biased region" description="Basic and acidic residues" evidence="1">
    <location>
        <begin position="440"/>
        <end position="454"/>
    </location>
</feature>
<reference evidence="4 5" key="1">
    <citation type="submission" date="2015-01" db="EMBL/GenBank/DDBJ databases">
        <title>The Genome Sequence of Capronia semiimmersa CBS27337.</title>
        <authorList>
            <consortium name="The Broad Institute Genomics Platform"/>
            <person name="Cuomo C."/>
            <person name="de Hoog S."/>
            <person name="Gorbushina A."/>
            <person name="Stielow B."/>
            <person name="Teixiera M."/>
            <person name="Abouelleil A."/>
            <person name="Chapman S.B."/>
            <person name="Priest M."/>
            <person name="Young S.K."/>
            <person name="Wortman J."/>
            <person name="Nusbaum C."/>
            <person name="Birren B."/>
        </authorList>
    </citation>
    <scope>NUCLEOTIDE SEQUENCE [LARGE SCALE GENOMIC DNA]</scope>
    <source>
        <strain evidence="4 5">CBS 27337</strain>
    </source>
</reference>
<feature type="region of interest" description="Disordered" evidence="1">
    <location>
        <begin position="236"/>
        <end position="467"/>
    </location>
</feature>
<feature type="chain" id="PRO_5007395346" description="Mid2 domain-containing protein" evidence="3">
    <location>
        <begin position="19"/>
        <end position="467"/>
    </location>
</feature>
<keyword evidence="2" id="KW-0472">Membrane</keyword>
<organism evidence="4 5">
    <name type="scientific">Phialophora macrospora</name>
    <dbReference type="NCBI Taxonomy" id="1851006"/>
    <lineage>
        <taxon>Eukaryota</taxon>
        <taxon>Fungi</taxon>
        <taxon>Dikarya</taxon>
        <taxon>Ascomycota</taxon>
        <taxon>Pezizomycotina</taxon>
        <taxon>Eurotiomycetes</taxon>
        <taxon>Chaetothyriomycetidae</taxon>
        <taxon>Chaetothyriales</taxon>
        <taxon>Herpotrichiellaceae</taxon>
        <taxon>Phialophora</taxon>
    </lineage>
</organism>
<keyword evidence="2" id="KW-1133">Transmembrane helix</keyword>
<evidence type="ECO:0000256" key="1">
    <source>
        <dbReference type="SAM" id="MobiDB-lite"/>
    </source>
</evidence>
<evidence type="ECO:0000313" key="4">
    <source>
        <dbReference type="EMBL" id="KIW71565.1"/>
    </source>
</evidence>
<feature type="compositionally biased region" description="Pro residues" evidence="1">
    <location>
        <begin position="255"/>
        <end position="270"/>
    </location>
</feature>
<keyword evidence="3" id="KW-0732">Signal</keyword>
<feature type="transmembrane region" description="Helical" evidence="2">
    <location>
        <begin position="168"/>
        <end position="189"/>
    </location>
</feature>
<feature type="compositionally biased region" description="Low complexity" evidence="1">
    <location>
        <begin position="48"/>
        <end position="82"/>
    </location>
</feature>
<dbReference type="AlphaFoldDB" id="A0A0D2FYM3"/>
<feature type="compositionally biased region" description="Low complexity" evidence="1">
    <location>
        <begin position="330"/>
        <end position="346"/>
    </location>
</feature>
<evidence type="ECO:0000256" key="2">
    <source>
        <dbReference type="SAM" id="Phobius"/>
    </source>
</evidence>
<feature type="signal peptide" evidence="3">
    <location>
        <begin position="1"/>
        <end position="18"/>
    </location>
</feature>
<keyword evidence="2" id="KW-0812">Transmembrane</keyword>
<sequence length="467" mass="47991">MLIASAACAILFAVDILSISPITDLSSATTSSPTTTTTTSSSPPPPTTTSSTTSEPPTTTSSTTSSEPPPTSSESSTSSAPPVVITTSSSSIVYATSTAFVTQTLPVTSSDGVAGFTTITSVVITTEAATTIVQPATFTSTPGAPTLVASNSDSSGSSGLSTGAKAGIGAGVGILVLAAAIFGGWYSWFMRRRRKRESYSASDRYSDNPMGPEMTGLGIGGGAAAGMGAMAAVSGYRDTSNRSDRLTDITRSDLPSPPLPSPPPRSPPPRSPDRLLPHNAAAIRSWGSTSPPPQGYQGPSNMSVSDQSEYSQGNSSYPAPFGTQYQQEQPAAGPGAAAAAGFFAPPNELPDNPRNIHQLPDDLPPHPDDRSFPNDDVMSHQSYQQANMGHDGYWSGQPSAPSAPSPPSAPSAQESYELPGQSPTPGPAQPVQGQGGYRGVDPEVPLHQRMEGRVPYRPGHLGASHNF</sequence>
<dbReference type="EMBL" id="KN846957">
    <property type="protein sequence ID" value="KIW71566.1"/>
    <property type="molecule type" value="Genomic_DNA"/>
</dbReference>
<evidence type="ECO:0008006" key="6">
    <source>
        <dbReference type="Google" id="ProtNLM"/>
    </source>
</evidence>
<feature type="compositionally biased region" description="Polar residues" evidence="1">
    <location>
        <begin position="297"/>
        <end position="329"/>
    </location>
</feature>
<dbReference type="EMBL" id="KN846957">
    <property type="protein sequence ID" value="KIW71565.1"/>
    <property type="molecule type" value="Genomic_DNA"/>
</dbReference>
<accession>A0A0D2FYM3</accession>
<feature type="compositionally biased region" description="Low complexity" evidence="1">
    <location>
        <begin position="26"/>
        <end position="41"/>
    </location>
</feature>
<proteinExistence type="predicted"/>
<name>A0A0D2FYM3_9EURO</name>
<feature type="region of interest" description="Disordered" evidence="1">
    <location>
        <begin position="25"/>
        <end position="82"/>
    </location>
</feature>
<evidence type="ECO:0000256" key="3">
    <source>
        <dbReference type="SAM" id="SignalP"/>
    </source>
</evidence>
<evidence type="ECO:0000313" key="5">
    <source>
        <dbReference type="Proteomes" id="UP000054266"/>
    </source>
</evidence>
<feature type="compositionally biased region" description="Basic and acidic residues" evidence="1">
    <location>
        <begin position="359"/>
        <end position="373"/>
    </location>
</feature>
<feature type="compositionally biased region" description="Basic and acidic residues" evidence="1">
    <location>
        <begin position="239"/>
        <end position="251"/>
    </location>
</feature>
<protein>
    <recommendedName>
        <fullName evidence="6">Mid2 domain-containing protein</fullName>
    </recommendedName>
</protein>
<keyword evidence="5" id="KW-1185">Reference proteome</keyword>
<dbReference type="Proteomes" id="UP000054266">
    <property type="component" value="Unassembled WGS sequence"/>
</dbReference>